<dbReference type="AlphaFoldDB" id="A0A858SR27"/>
<dbReference type="CDD" id="cd03442">
    <property type="entry name" value="BFIT_BACH"/>
    <property type="match status" value="1"/>
</dbReference>
<keyword evidence="2 3" id="KW-0378">Hydrolase</keyword>
<dbReference type="EMBL" id="CP048788">
    <property type="protein sequence ID" value="QJF50820.1"/>
    <property type="molecule type" value="Genomic_DNA"/>
</dbReference>
<evidence type="ECO:0000259" key="5">
    <source>
        <dbReference type="PROSITE" id="PS51770"/>
    </source>
</evidence>
<feature type="domain" description="HotDog ACOT-type" evidence="5">
    <location>
        <begin position="23"/>
        <end position="135"/>
    </location>
</feature>
<sequence length="144" mass="15546">MQPGDPAVTQSDQPEPSGRPDEGDRILAIRTVAMPADTNPAGDIFGGWLMSQMDLAAGNIAALISGGRSATVAVDGMQFLSPVKVGDEVSLYAEATKIGRTSMRIHVEAWRRVRHHEERVKVTDAHFTFVALDDAGRPRAVRQP</sequence>
<dbReference type="GO" id="GO:0006637">
    <property type="term" value="P:acyl-CoA metabolic process"/>
    <property type="evidence" value="ECO:0007669"/>
    <property type="project" value="TreeGrafter"/>
</dbReference>
<protein>
    <submittedName>
        <fullName evidence="6">Acyl-CoA thioesterase</fullName>
    </submittedName>
</protein>
<dbReference type="SUPFAM" id="SSF54637">
    <property type="entry name" value="Thioesterase/thiol ester dehydrase-isomerase"/>
    <property type="match status" value="1"/>
</dbReference>
<dbReference type="RefSeq" id="WP_169640036.1">
    <property type="nucleotide sequence ID" value="NZ_CP048788.1"/>
</dbReference>
<dbReference type="KEGG" id="rpon:G3256_06440"/>
<evidence type="ECO:0000313" key="6">
    <source>
        <dbReference type="EMBL" id="QJF50820.1"/>
    </source>
</evidence>
<dbReference type="PROSITE" id="PS51770">
    <property type="entry name" value="HOTDOG_ACOT"/>
    <property type="match status" value="1"/>
</dbReference>
<dbReference type="InterPro" id="IPR006683">
    <property type="entry name" value="Thioestr_dom"/>
</dbReference>
<evidence type="ECO:0000256" key="4">
    <source>
        <dbReference type="SAM" id="MobiDB-lite"/>
    </source>
</evidence>
<dbReference type="GO" id="GO:0009062">
    <property type="term" value="P:fatty acid catabolic process"/>
    <property type="evidence" value="ECO:0007669"/>
    <property type="project" value="TreeGrafter"/>
</dbReference>
<gene>
    <name evidence="6" type="ORF">G3256_06440</name>
</gene>
<feature type="region of interest" description="Disordered" evidence="4">
    <location>
        <begin position="1"/>
        <end position="23"/>
    </location>
</feature>
<proteinExistence type="inferred from homology"/>
<dbReference type="Gene3D" id="3.10.129.10">
    <property type="entry name" value="Hotdog Thioesterase"/>
    <property type="match status" value="1"/>
</dbReference>
<accession>A0A858SR27</accession>
<dbReference type="PANTHER" id="PTHR11049">
    <property type="entry name" value="ACYL COENZYME A THIOESTER HYDROLASE"/>
    <property type="match status" value="1"/>
</dbReference>
<organism evidence="6 7">
    <name type="scientific">Roseobacter ponti</name>
    <dbReference type="NCBI Taxonomy" id="1891787"/>
    <lineage>
        <taxon>Bacteria</taxon>
        <taxon>Pseudomonadati</taxon>
        <taxon>Pseudomonadota</taxon>
        <taxon>Alphaproteobacteria</taxon>
        <taxon>Rhodobacterales</taxon>
        <taxon>Roseobacteraceae</taxon>
        <taxon>Roseobacter</taxon>
    </lineage>
</organism>
<evidence type="ECO:0000313" key="7">
    <source>
        <dbReference type="Proteomes" id="UP000503308"/>
    </source>
</evidence>
<dbReference type="InterPro" id="IPR040170">
    <property type="entry name" value="Cytosol_ACT"/>
</dbReference>
<dbReference type="InterPro" id="IPR033120">
    <property type="entry name" value="HOTDOG_ACOT"/>
</dbReference>
<dbReference type="PANTHER" id="PTHR11049:SF5">
    <property type="entry name" value="ACYL-COA THIOESTER HYDROLASE YCIA"/>
    <property type="match status" value="1"/>
</dbReference>
<dbReference type="GO" id="GO:0005829">
    <property type="term" value="C:cytosol"/>
    <property type="evidence" value="ECO:0007669"/>
    <property type="project" value="TreeGrafter"/>
</dbReference>
<evidence type="ECO:0000256" key="3">
    <source>
        <dbReference type="PROSITE-ProRule" id="PRU01106"/>
    </source>
</evidence>
<comment type="similarity">
    <text evidence="1">Belongs to the acyl coenzyme A hydrolase family.</text>
</comment>
<dbReference type="Proteomes" id="UP000503308">
    <property type="component" value="Chromosome"/>
</dbReference>
<dbReference type="GO" id="GO:0052816">
    <property type="term" value="F:long-chain fatty acyl-CoA hydrolase activity"/>
    <property type="evidence" value="ECO:0007669"/>
    <property type="project" value="TreeGrafter"/>
</dbReference>
<evidence type="ECO:0000256" key="1">
    <source>
        <dbReference type="ARBA" id="ARBA00010458"/>
    </source>
</evidence>
<name>A0A858SR27_9RHOB</name>
<keyword evidence="7" id="KW-1185">Reference proteome</keyword>
<dbReference type="InterPro" id="IPR029069">
    <property type="entry name" value="HotDog_dom_sf"/>
</dbReference>
<dbReference type="Pfam" id="PF03061">
    <property type="entry name" value="4HBT"/>
    <property type="match status" value="1"/>
</dbReference>
<evidence type="ECO:0000256" key="2">
    <source>
        <dbReference type="ARBA" id="ARBA00022801"/>
    </source>
</evidence>
<reference evidence="6 7" key="1">
    <citation type="submission" date="2020-02" db="EMBL/GenBank/DDBJ databases">
        <title>Genome sequence of Roseobacter ponti.</title>
        <authorList>
            <person name="Hollensteiner J."/>
            <person name="Schneider D."/>
            <person name="Poehlein A."/>
            <person name="Daniel R."/>
        </authorList>
    </citation>
    <scope>NUCLEOTIDE SEQUENCE [LARGE SCALE GENOMIC DNA]</scope>
    <source>
        <strain evidence="6 7">DSM 106830</strain>
    </source>
</reference>